<dbReference type="Gene3D" id="3.30.450.200">
    <property type="match status" value="1"/>
</dbReference>
<feature type="compositionally biased region" description="Basic and acidic residues" evidence="4">
    <location>
        <begin position="633"/>
        <end position="646"/>
    </location>
</feature>
<dbReference type="SMART" id="SM00801">
    <property type="entry name" value="dDENN"/>
    <property type="match status" value="1"/>
</dbReference>
<dbReference type="PROSITE" id="PS50211">
    <property type="entry name" value="DENN"/>
    <property type="match status" value="1"/>
</dbReference>
<evidence type="ECO:0000256" key="3">
    <source>
        <dbReference type="ARBA" id="ARBA00023329"/>
    </source>
</evidence>
<dbReference type="FunFam" id="3.30.450.200:FF:000003">
    <property type="entry name" value="DENN domain containing 1A"/>
    <property type="match status" value="1"/>
</dbReference>
<reference evidence="5" key="1">
    <citation type="submission" date="2020-02" db="EMBL/GenBank/DDBJ databases">
        <authorList>
            <person name="Enbody D E."/>
            <person name="Pettersson E M."/>
        </authorList>
    </citation>
    <scope>NUCLEOTIDE SEQUENCE [LARGE SCALE GENOMIC DNA]</scope>
</reference>
<dbReference type="InterPro" id="IPR005112">
    <property type="entry name" value="dDENN_dom"/>
</dbReference>
<dbReference type="Pfam" id="PF03455">
    <property type="entry name" value="dDENN"/>
    <property type="match status" value="1"/>
</dbReference>
<dbReference type="Gene3D" id="3.40.50.11500">
    <property type="match status" value="1"/>
</dbReference>
<dbReference type="GO" id="GO:0005829">
    <property type="term" value="C:cytosol"/>
    <property type="evidence" value="ECO:0007669"/>
    <property type="project" value="TreeGrafter"/>
</dbReference>
<sequence length="1081" mass="118957">MGSRIKQNPETTFEVYAEVTHSGVSCIGKDPEVRRQFPEGYSDQEVLQTLTKFCFPFYVDSHAINQVGQNFTFVLTDIDSKQRFGFCRLSSGAKSCFCILSYLPWFEVFYKLLNVLADYSAKGQDSQRSELLETFHKLTIPEPGTSVHLGVHSYFTVPDTRELPSIPENRNLTEYFVAVDVNNMLHLYASMLYERRILICCSKLSTLTACIHGSAAMLYPMFWQHVYIPVLPPHLLDYCCAPMPYLIGIHLSLMEKVRSMALEDVVILNVDTNTLETPFDDLQSLPNDVVSALKNRLKKVSTTTGDGVARAFLKAQAAFFGSYRNALKIEPGEPITFCEEAFVSHRSSVMRQFLQNAIQLQLFKQFIDGRLDLLNSGEGFSDVFEEEINMGEYAGSDKLYHQWLSTVRKGSGAILNTVKTKANPAMKTVYKFAKDHAKMGIKEVKNRLKQKDIAENGCSAVPEEPLPRTAPSPLPEKKDPKLREDRRPITVHFGQVRPPRPHVVKRPKSNIGVEGRRTSVPSPEHLVKPMRHYTVFLSEDSSDDEFQQEEDPVSGFSENFFFSAPFEWPQPYRALKESDSADGEDVGSPERAREPLPPSPLLSSKASEVNLLEDIFPSLEVEAQPQPLSQAKSLEDLRTPKEEAEQRCSFEYQRMDLGVSERSRIVPSMKLSHPYNKLWSMGHDDMAIPTKYSQSSPERPLAALGNMPPITRRPQSRDSGLAPAEKDESNPAIQGNITIPRPQGRKTPELGIVPPPPAPRASKHQAPAGSAEILTPQGRSHLVPDLIPEPFGAVSLKPEVQQSVSCSSRPSQLLCGSAGSAGMLQPERVKAEGAGNESELLLSLLDPLRTTAWPGRAPQGSAPAPAFGALPSDFVPPAAAAFAQPLGYPAPAPPPFLQPSPNPFTQTLPGALPVSLVRAPRGSFTPSLGHAYSSSFITPTAAFYPAQRPQPPMATLSMPNLFSQAPAVPAAGSLLLQSHSPSPTSSLQPACLGAPSKPRTLQVAQPSTKVDPKQTLASSLLASESPLVPARPAKGLESVLLSSKSEETKDPFEDLLKKTKQDVSPTPGKVEQLRKRWETFE</sequence>
<dbReference type="InterPro" id="IPR005113">
    <property type="entry name" value="uDENN_dom"/>
</dbReference>
<dbReference type="FunFam" id="3.40.50.11500:FF:000001">
    <property type="entry name" value="Putative DENN domain-containing protein 1A"/>
    <property type="match status" value="1"/>
</dbReference>
<keyword evidence="6" id="KW-1185">Reference proteome</keyword>
<gene>
    <name evidence="5" type="primary">DENND1A</name>
</gene>
<feature type="region of interest" description="Disordered" evidence="4">
    <location>
        <begin position="1039"/>
        <end position="1081"/>
    </location>
</feature>
<keyword evidence="2" id="KW-0344">Guanine-nucleotide releasing factor</keyword>
<reference evidence="5" key="2">
    <citation type="submission" date="2025-08" db="UniProtKB">
        <authorList>
            <consortium name="Ensembl"/>
        </authorList>
    </citation>
    <scope>IDENTIFICATION</scope>
</reference>
<organism evidence="5 6">
    <name type="scientific">Geospiza parvula</name>
    <name type="common">Small tree-finch</name>
    <name type="synonym">Camarhynchus parvulus</name>
    <dbReference type="NCBI Taxonomy" id="87175"/>
    <lineage>
        <taxon>Eukaryota</taxon>
        <taxon>Metazoa</taxon>
        <taxon>Chordata</taxon>
        <taxon>Craniata</taxon>
        <taxon>Vertebrata</taxon>
        <taxon>Euteleostomi</taxon>
        <taxon>Archelosauria</taxon>
        <taxon>Archosauria</taxon>
        <taxon>Dinosauria</taxon>
        <taxon>Saurischia</taxon>
        <taxon>Theropoda</taxon>
        <taxon>Coelurosauria</taxon>
        <taxon>Aves</taxon>
        <taxon>Neognathae</taxon>
        <taxon>Neoaves</taxon>
        <taxon>Telluraves</taxon>
        <taxon>Australaves</taxon>
        <taxon>Passeriformes</taxon>
        <taxon>Thraupidae</taxon>
        <taxon>Camarhynchus</taxon>
    </lineage>
</organism>
<dbReference type="GO" id="GO:1901981">
    <property type="term" value="F:phosphatidylinositol phosphate binding"/>
    <property type="evidence" value="ECO:0007669"/>
    <property type="project" value="TreeGrafter"/>
</dbReference>
<accession>A0A8C3NEK3</accession>
<dbReference type="GO" id="GO:0006897">
    <property type="term" value="P:endocytosis"/>
    <property type="evidence" value="ECO:0007669"/>
    <property type="project" value="TreeGrafter"/>
</dbReference>
<dbReference type="SMART" id="SM00799">
    <property type="entry name" value="DENN"/>
    <property type="match status" value="1"/>
</dbReference>
<dbReference type="InterPro" id="IPR043153">
    <property type="entry name" value="DENN_C"/>
</dbReference>
<dbReference type="GO" id="GO:0030136">
    <property type="term" value="C:clathrin-coated vesicle"/>
    <property type="evidence" value="ECO:0007669"/>
    <property type="project" value="UniProtKB-SubCell"/>
</dbReference>
<feature type="compositionally biased region" description="Basic and acidic residues" evidence="4">
    <location>
        <begin position="1044"/>
        <end position="1061"/>
    </location>
</feature>
<protein>
    <submittedName>
        <fullName evidence="5">DENN domain containing 1A</fullName>
    </submittedName>
</protein>
<dbReference type="Ensembl" id="ENSCPVT00000020944.2">
    <property type="protein sequence ID" value="ENSCPVP00000020046.1"/>
    <property type="gene ID" value="ENSCPVG00000014581.2"/>
</dbReference>
<feature type="region of interest" description="Disordered" evidence="4">
    <location>
        <begin position="689"/>
        <end position="770"/>
    </location>
</feature>
<dbReference type="Pfam" id="PF02141">
    <property type="entry name" value="DENN"/>
    <property type="match status" value="1"/>
</dbReference>
<feature type="region of interest" description="Disordered" evidence="4">
    <location>
        <begin position="975"/>
        <end position="998"/>
    </location>
</feature>
<feature type="compositionally biased region" description="Basic and acidic residues" evidence="4">
    <location>
        <begin position="1071"/>
        <end position="1081"/>
    </location>
</feature>
<dbReference type="Gene3D" id="6.10.140.1000">
    <property type="match status" value="1"/>
</dbReference>
<reference evidence="5" key="3">
    <citation type="submission" date="2025-09" db="UniProtKB">
        <authorList>
            <consortium name="Ensembl"/>
        </authorList>
    </citation>
    <scope>IDENTIFICATION</scope>
</reference>
<dbReference type="InterPro" id="IPR040032">
    <property type="entry name" value="DENND1A/B/C"/>
</dbReference>
<dbReference type="AlphaFoldDB" id="A0A8C3NEK3"/>
<feature type="compositionally biased region" description="Polar residues" evidence="4">
    <location>
        <begin position="975"/>
        <end position="988"/>
    </location>
</feature>
<dbReference type="SMART" id="SM00800">
    <property type="entry name" value="uDENN"/>
    <property type="match status" value="1"/>
</dbReference>
<dbReference type="InterPro" id="IPR001194">
    <property type="entry name" value="cDENN_dom"/>
</dbReference>
<dbReference type="Pfam" id="PF03456">
    <property type="entry name" value="uDENN"/>
    <property type="match status" value="1"/>
</dbReference>
<dbReference type="Proteomes" id="UP000694382">
    <property type="component" value="Chromosome 17"/>
</dbReference>
<feature type="region of interest" description="Disordered" evidence="4">
    <location>
        <begin position="577"/>
        <end position="604"/>
    </location>
</feature>
<evidence type="ECO:0000313" key="6">
    <source>
        <dbReference type="Proteomes" id="UP000694382"/>
    </source>
</evidence>
<feature type="region of interest" description="Disordered" evidence="4">
    <location>
        <begin position="457"/>
        <end position="483"/>
    </location>
</feature>
<dbReference type="PANTHER" id="PTHR13196:SF22">
    <property type="entry name" value="DENN DOMAIN-CONTAINING PROTEIN 1A"/>
    <property type="match status" value="1"/>
</dbReference>
<dbReference type="PANTHER" id="PTHR13196">
    <property type="entry name" value="DENN DOMAIN-CONTAINING"/>
    <property type="match status" value="1"/>
</dbReference>
<evidence type="ECO:0000256" key="1">
    <source>
        <dbReference type="ARBA" id="ARBA00004132"/>
    </source>
</evidence>
<proteinExistence type="predicted"/>
<name>A0A8C3NEK3_GEOPR</name>
<evidence type="ECO:0000313" key="5">
    <source>
        <dbReference type="Ensembl" id="ENSCPVP00000020046.1"/>
    </source>
</evidence>
<keyword evidence="3" id="KW-0968">Cytoplasmic vesicle</keyword>
<dbReference type="InterPro" id="IPR037516">
    <property type="entry name" value="Tripartite_DENN"/>
</dbReference>
<evidence type="ECO:0000256" key="4">
    <source>
        <dbReference type="SAM" id="MobiDB-lite"/>
    </source>
</evidence>
<feature type="region of interest" description="Disordered" evidence="4">
    <location>
        <begin position="623"/>
        <end position="646"/>
    </location>
</feature>
<dbReference type="GO" id="GO:0005085">
    <property type="term" value="F:guanyl-nucleotide exchange factor activity"/>
    <property type="evidence" value="ECO:0007669"/>
    <property type="project" value="UniProtKB-KW"/>
</dbReference>
<comment type="subcellular location">
    <subcellularLocation>
        <location evidence="1">Cytoplasmic vesicle</location>
        <location evidence="1">Clathrin-coated vesicle</location>
    </subcellularLocation>
</comment>
<dbReference type="GO" id="GO:0032456">
    <property type="term" value="P:endocytic recycling"/>
    <property type="evidence" value="ECO:0007669"/>
    <property type="project" value="TreeGrafter"/>
</dbReference>
<evidence type="ECO:0000256" key="2">
    <source>
        <dbReference type="ARBA" id="ARBA00022658"/>
    </source>
</evidence>